<dbReference type="AlphaFoldDB" id="A0A835XRR5"/>
<sequence>MPALALHNGSLGLSRTPYTSGRVARCQRLARLVPAARPNWRAEVESSVDAPASPSPSPSAPSSSSAPFILPATTPTTAAEQPPPRPRDPERPFAGDSGASMSSSSSMDEGSRAEPLSLPTLDIVDLFSTSARQAQAFTVLAGSSAVLALLCAVEPEAVLELALPGADFGDLDVTFTRIIGVTLAASASVEYSLKHAAESQLLKSATYQRLMAGCALKSAGFLAVFLANLPATAGLWAAPAWMGYLVAAVGSMAVNLAVITNTSGSGLALPAVELSVPKSNASWGYAACTALYLLTVAACFAPETLFTGDPYTEVTPLVKGVWAPGFLLAAVMSWVLKDAGDRGRLGASTFKNLNLGLAALEYGYAVIFCSAMLSDQVEMYDAAALSNLVGSLGIASFALYTYTTEKK</sequence>
<feature type="compositionally biased region" description="Low complexity" evidence="1">
    <location>
        <begin position="94"/>
        <end position="108"/>
    </location>
</feature>
<feature type="transmembrane region" description="Helical" evidence="2">
    <location>
        <begin position="321"/>
        <end position="340"/>
    </location>
</feature>
<accession>A0A835XRR5</accession>
<feature type="transmembrane region" description="Helical" evidence="2">
    <location>
        <begin position="352"/>
        <end position="373"/>
    </location>
</feature>
<feature type="transmembrane region" description="Helical" evidence="2">
    <location>
        <begin position="281"/>
        <end position="301"/>
    </location>
</feature>
<dbReference type="OrthoDB" id="534847at2759"/>
<feature type="transmembrane region" description="Helical" evidence="2">
    <location>
        <begin position="136"/>
        <end position="155"/>
    </location>
</feature>
<dbReference type="Proteomes" id="UP000612055">
    <property type="component" value="Unassembled WGS sequence"/>
</dbReference>
<evidence type="ECO:0000256" key="1">
    <source>
        <dbReference type="SAM" id="MobiDB-lite"/>
    </source>
</evidence>
<organism evidence="3 4">
    <name type="scientific">Edaphochlamys debaryana</name>
    <dbReference type="NCBI Taxonomy" id="47281"/>
    <lineage>
        <taxon>Eukaryota</taxon>
        <taxon>Viridiplantae</taxon>
        <taxon>Chlorophyta</taxon>
        <taxon>core chlorophytes</taxon>
        <taxon>Chlorophyceae</taxon>
        <taxon>CS clade</taxon>
        <taxon>Chlamydomonadales</taxon>
        <taxon>Chlamydomonadales incertae sedis</taxon>
        <taxon>Edaphochlamys</taxon>
    </lineage>
</organism>
<gene>
    <name evidence="3" type="ORF">HYH03_015479</name>
</gene>
<feature type="transmembrane region" description="Helical" evidence="2">
    <location>
        <begin position="379"/>
        <end position="402"/>
    </location>
</feature>
<feature type="compositionally biased region" description="Low complexity" evidence="1">
    <location>
        <begin position="60"/>
        <end position="80"/>
    </location>
</feature>
<keyword evidence="2" id="KW-0472">Membrane</keyword>
<evidence type="ECO:0000313" key="3">
    <source>
        <dbReference type="EMBL" id="KAG2485765.1"/>
    </source>
</evidence>
<feature type="transmembrane region" description="Helical" evidence="2">
    <location>
        <begin position="175"/>
        <end position="193"/>
    </location>
</feature>
<feature type="transmembrane region" description="Helical" evidence="2">
    <location>
        <begin position="244"/>
        <end position="269"/>
    </location>
</feature>
<keyword evidence="4" id="KW-1185">Reference proteome</keyword>
<feature type="region of interest" description="Disordered" evidence="1">
    <location>
        <begin position="44"/>
        <end position="114"/>
    </location>
</feature>
<evidence type="ECO:0000256" key="2">
    <source>
        <dbReference type="SAM" id="Phobius"/>
    </source>
</evidence>
<keyword evidence="2" id="KW-1133">Transmembrane helix</keyword>
<comment type="caution">
    <text evidence="3">The sequence shown here is derived from an EMBL/GenBank/DDBJ whole genome shotgun (WGS) entry which is preliminary data.</text>
</comment>
<evidence type="ECO:0000313" key="4">
    <source>
        <dbReference type="Proteomes" id="UP000612055"/>
    </source>
</evidence>
<proteinExistence type="predicted"/>
<dbReference type="EMBL" id="JAEHOE010000122">
    <property type="protein sequence ID" value="KAG2485765.1"/>
    <property type="molecule type" value="Genomic_DNA"/>
</dbReference>
<reference evidence="3" key="1">
    <citation type="journal article" date="2020" name="bioRxiv">
        <title>Comparative genomics of Chlamydomonas.</title>
        <authorList>
            <person name="Craig R.J."/>
            <person name="Hasan A.R."/>
            <person name="Ness R.W."/>
            <person name="Keightley P.D."/>
        </authorList>
    </citation>
    <scope>NUCLEOTIDE SEQUENCE</scope>
    <source>
        <strain evidence="3">CCAP 11/70</strain>
    </source>
</reference>
<keyword evidence="2" id="KW-0812">Transmembrane</keyword>
<feature type="transmembrane region" description="Helical" evidence="2">
    <location>
        <begin position="214"/>
        <end position="238"/>
    </location>
</feature>
<name>A0A835XRR5_9CHLO</name>
<protein>
    <submittedName>
        <fullName evidence="3">Uncharacterized protein</fullName>
    </submittedName>
</protein>